<organism evidence="6 7">
    <name type="scientific">Phyllosticta capitalensis</name>
    <dbReference type="NCBI Taxonomy" id="121624"/>
    <lineage>
        <taxon>Eukaryota</taxon>
        <taxon>Fungi</taxon>
        <taxon>Dikarya</taxon>
        <taxon>Ascomycota</taxon>
        <taxon>Pezizomycotina</taxon>
        <taxon>Dothideomycetes</taxon>
        <taxon>Dothideomycetes incertae sedis</taxon>
        <taxon>Botryosphaeriales</taxon>
        <taxon>Phyllostictaceae</taxon>
        <taxon>Phyllosticta</taxon>
    </lineage>
</organism>
<gene>
    <name evidence="6" type="ORF">HDK90DRAFT_522835</name>
</gene>
<keyword evidence="3" id="KW-0862">Zinc</keyword>
<evidence type="ECO:0000313" key="7">
    <source>
        <dbReference type="Proteomes" id="UP001492380"/>
    </source>
</evidence>
<protein>
    <recommendedName>
        <fullName evidence="5">MYND-type domain-containing protein</fullName>
    </recommendedName>
</protein>
<keyword evidence="2 4" id="KW-0863">Zinc-finger</keyword>
<keyword evidence="7" id="KW-1185">Reference proteome</keyword>
<dbReference type="SUPFAM" id="SSF144232">
    <property type="entry name" value="HIT/MYND zinc finger-like"/>
    <property type="match status" value="1"/>
</dbReference>
<dbReference type="InterPro" id="IPR032717">
    <property type="entry name" value="Mss51_Znf"/>
</dbReference>
<accession>A0ABR1Z0D9</accession>
<dbReference type="EMBL" id="JBBWRZ010000002">
    <property type="protein sequence ID" value="KAK8244431.1"/>
    <property type="molecule type" value="Genomic_DNA"/>
</dbReference>
<evidence type="ECO:0000256" key="1">
    <source>
        <dbReference type="ARBA" id="ARBA00022723"/>
    </source>
</evidence>
<evidence type="ECO:0000313" key="6">
    <source>
        <dbReference type="EMBL" id="KAK8244431.1"/>
    </source>
</evidence>
<reference evidence="6 7" key="1">
    <citation type="submission" date="2024-04" db="EMBL/GenBank/DDBJ databases">
        <title>Phyllosticta paracitricarpa is synonymous to the EU quarantine fungus P. citricarpa based on phylogenomic analyses.</title>
        <authorList>
            <consortium name="Lawrence Berkeley National Laboratory"/>
            <person name="Van Ingen-Buijs V.A."/>
            <person name="Van Westerhoven A.C."/>
            <person name="Haridas S."/>
            <person name="Skiadas P."/>
            <person name="Martin F."/>
            <person name="Groenewald J.Z."/>
            <person name="Crous P.W."/>
            <person name="Seidl M.F."/>
        </authorList>
    </citation>
    <scope>NUCLEOTIDE SEQUENCE [LARGE SCALE GENOMIC DNA]</scope>
    <source>
        <strain evidence="6 7">CBS 123374</strain>
    </source>
</reference>
<sequence>MSFRVSADTPQSLLQKAHCRICDRGESVFLCNHCDVVPYCSREHMMTDKAAHRRVCRKINQARVFVNDCDAGLQGRARYDWNEDTDSPWQWPSFNRYMKARRLELETLMTAESYEAYEKAWLQAREMLLLANIDQLEIDFYLPYLLLRMGKEQELYDFLKWYESHVPDQHFRDFENNNAEYKNADFFGPVDIFCRPYSDLNTAFTVMLLKGKILLDLQKLLDEPGRDVSQVITNRLNDASVVHHDSQHRWLIYHTDAQIRQLFRAIKQTWPWIWSAFLRPHRHLKTDYYGWIEGTEMEVCFALQRTHKLWKLMPEVIEMFRGLALHDRQTPI</sequence>
<comment type="caution">
    <text evidence="6">The sequence shown here is derived from an EMBL/GenBank/DDBJ whole genome shotgun (WGS) entry which is preliminary data.</text>
</comment>
<evidence type="ECO:0000256" key="2">
    <source>
        <dbReference type="ARBA" id="ARBA00022771"/>
    </source>
</evidence>
<proteinExistence type="predicted"/>
<dbReference type="Proteomes" id="UP001492380">
    <property type="component" value="Unassembled WGS sequence"/>
</dbReference>
<dbReference type="Pfam" id="PF13824">
    <property type="entry name" value="zf-Mss51"/>
    <property type="match status" value="1"/>
</dbReference>
<evidence type="ECO:0000256" key="4">
    <source>
        <dbReference type="PROSITE-ProRule" id="PRU00134"/>
    </source>
</evidence>
<keyword evidence="1" id="KW-0479">Metal-binding</keyword>
<evidence type="ECO:0000259" key="5">
    <source>
        <dbReference type="PROSITE" id="PS50865"/>
    </source>
</evidence>
<name>A0ABR1Z0D9_9PEZI</name>
<dbReference type="PROSITE" id="PS50865">
    <property type="entry name" value="ZF_MYND_2"/>
    <property type="match status" value="1"/>
</dbReference>
<evidence type="ECO:0000256" key="3">
    <source>
        <dbReference type="ARBA" id="ARBA00022833"/>
    </source>
</evidence>
<feature type="domain" description="MYND-type" evidence="5">
    <location>
        <begin position="19"/>
        <end position="56"/>
    </location>
</feature>
<dbReference type="Gene3D" id="6.10.140.2220">
    <property type="match status" value="1"/>
</dbReference>
<dbReference type="InterPro" id="IPR002893">
    <property type="entry name" value="Znf_MYND"/>
</dbReference>